<feature type="transmembrane region" description="Helical" evidence="1">
    <location>
        <begin position="7"/>
        <end position="25"/>
    </location>
</feature>
<dbReference type="Pfam" id="PF21844">
    <property type="entry name" value="DUF6903"/>
    <property type="match status" value="1"/>
</dbReference>
<keyword evidence="1" id="KW-1133">Transmembrane helix</keyword>
<evidence type="ECO:0000256" key="1">
    <source>
        <dbReference type="SAM" id="Phobius"/>
    </source>
</evidence>
<keyword evidence="3" id="KW-1185">Reference proteome</keyword>
<organism evidence="2 3">
    <name type="scientific">Breznakia blatticola</name>
    <dbReference type="NCBI Taxonomy" id="1754012"/>
    <lineage>
        <taxon>Bacteria</taxon>
        <taxon>Bacillati</taxon>
        <taxon>Bacillota</taxon>
        <taxon>Erysipelotrichia</taxon>
        <taxon>Erysipelotrichales</taxon>
        <taxon>Erysipelotrichaceae</taxon>
        <taxon>Breznakia</taxon>
    </lineage>
</organism>
<keyword evidence="1" id="KW-0472">Membrane</keyword>
<dbReference type="InterPro" id="IPR054198">
    <property type="entry name" value="DUF6903"/>
</dbReference>
<protein>
    <submittedName>
        <fullName evidence="2">Uncharacterized protein</fullName>
    </submittedName>
</protein>
<dbReference type="RefSeq" id="WP_166667557.1">
    <property type="nucleotide sequence ID" value="NZ_SODD01000015.1"/>
</dbReference>
<feature type="transmembrane region" description="Helical" evidence="1">
    <location>
        <begin position="31"/>
        <end position="51"/>
    </location>
</feature>
<dbReference type="EMBL" id="SODD01000015">
    <property type="protein sequence ID" value="TDW20046.1"/>
    <property type="molecule type" value="Genomic_DNA"/>
</dbReference>
<reference evidence="2 3" key="1">
    <citation type="submission" date="2019-03" db="EMBL/GenBank/DDBJ databases">
        <title>Genomic Encyclopedia of Type Strains, Phase IV (KMG-IV): sequencing the most valuable type-strain genomes for metagenomic binning, comparative biology and taxonomic classification.</title>
        <authorList>
            <person name="Goeker M."/>
        </authorList>
    </citation>
    <scope>NUCLEOTIDE SEQUENCE [LARGE SCALE GENOMIC DNA]</scope>
    <source>
        <strain evidence="2 3">DSM 28867</strain>
    </source>
</reference>
<name>A0A4R7ZRE1_9FIRM</name>
<evidence type="ECO:0000313" key="3">
    <source>
        <dbReference type="Proteomes" id="UP000294743"/>
    </source>
</evidence>
<evidence type="ECO:0000313" key="2">
    <source>
        <dbReference type="EMBL" id="TDW20046.1"/>
    </source>
</evidence>
<dbReference type="Proteomes" id="UP000294743">
    <property type="component" value="Unassembled WGS sequence"/>
</dbReference>
<proteinExistence type="predicted"/>
<sequence>MENKTLKTILIICTFIASLTMVIVGQKHIGYAGLLVQLVGLCGLLGLLYLYNRRYK</sequence>
<gene>
    <name evidence="2" type="ORF">EDD63_1154</name>
</gene>
<dbReference type="AlphaFoldDB" id="A0A4R7ZRE1"/>
<keyword evidence="1" id="KW-0812">Transmembrane</keyword>
<comment type="caution">
    <text evidence="2">The sequence shown here is derived from an EMBL/GenBank/DDBJ whole genome shotgun (WGS) entry which is preliminary data.</text>
</comment>
<accession>A0A4R7ZRE1</accession>